<dbReference type="Gene3D" id="3.30.70.2510">
    <property type="match status" value="1"/>
</dbReference>
<proteinExistence type="inferred from homology"/>
<dbReference type="Pfam" id="PF22023">
    <property type="entry name" value="Pus10_THUMP_arc"/>
    <property type="match status" value="1"/>
</dbReference>
<dbReference type="GO" id="GO:0000049">
    <property type="term" value="F:tRNA binding"/>
    <property type="evidence" value="ECO:0007669"/>
    <property type="project" value="InterPro"/>
</dbReference>
<dbReference type="Pfam" id="PF21238">
    <property type="entry name" value="Pus10_C"/>
    <property type="match status" value="1"/>
</dbReference>
<dbReference type="OrthoDB" id="265953at2"/>
<dbReference type="GO" id="GO:0160148">
    <property type="term" value="F:tRNA pseudouridine(55) synthase activity"/>
    <property type="evidence" value="ECO:0007669"/>
    <property type="project" value="UniProtKB-EC"/>
</dbReference>
<keyword evidence="5 8" id="KW-0413">Isomerase</keyword>
<dbReference type="InterPro" id="IPR020103">
    <property type="entry name" value="PsdUridine_synth_cat_dom_sf"/>
</dbReference>
<feature type="domain" description="Pus10-like C-terminal" evidence="6">
    <location>
        <begin position="163"/>
        <end position="401"/>
    </location>
</feature>
<evidence type="ECO:0000256" key="3">
    <source>
        <dbReference type="ARBA" id="ARBA00022694"/>
    </source>
</evidence>
<dbReference type="HAMAP" id="MF_01893">
    <property type="entry name" value="Pus10_arch"/>
    <property type="match status" value="1"/>
</dbReference>
<dbReference type="PANTHER" id="PTHR21568">
    <property type="entry name" value="TRNA PSEUDOURIDINE SYNTHASE PUS10"/>
    <property type="match status" value="1"/>
</dbReference>
<evidence type="ECO:0000256" key="5">
    <source>
        <dbReference type="ARBA" id="ARBA00023235"/>
    </source>
</evidence>
<dbReference type="FunFam" id="3.30.70.2510:FF:000001">
    <property type="entry name" value="tRNA pseudouridine synthase Pus10"/>
    <property type="match status" value="1"/>
</dbReference>
<dbReference type="EC" id="5.4.99.25" evidence="2"/>
<evidence type="ECO:0000256" key="4">
    <source>
        <dbReference type="ARBA" id="ARBA00022884"/>
    </source>
</evidence>
<organism evidence="8 9">
    <name type="scientific">Candidatus Bipolaricaulis anaerobius</name>
    <dbReference type="NCBI Taxonomy" id="2026885"/>
    <lineage>
        <taxon>Bacteria</taxon>
        <taxon>Candidatus Bipolaricaulota</taxon>
        <taxon>Candidatus Bipolaricaulia</taxon>
        <taxon>Candidatus Bipolaricaulales</taxon>
        <taxon>Candidatus Bipolaricaulaceae</taxon>
        <taxon>Candidatus Bipolaricaulis</taxon>
    </lineage>
</organism>
<keyword evidence="3" id="KW-0819">tRNA processing</keyword>
<keyword evidence="4" id="KW-0694">RNA-binding</keyword>
<dbReference type="InterPro" id="IPR039894">
    <property type="entry name" value="Pus10-like"/>
</dbReference>
<reference evidence="9" key="1">
    <citation type="submission" date="2018-05" db="EMBL/GenBank/DDBJ databases">
        <authorList>
            <person name="Hao L."/>
        </authorList>
    </citation>
    <scope>NUCLEOTIDE SEQUENCE [LARGE SCALE GENOMIC DNA]</scope>
</reference>
<dbReference type="InterPro" id="IPR055174">
    <property type="entry name" value="Pus10_THUMP_arc"/>
</dbReference>
<dbReference type="RefSeq" id="WP_122031649.1">
    <property type="nucleotide sequence ID" value="NZ_LS483254.1"/>
</dbReference>
<dbReference type="InterPro" id="IPR048741">
    <property type="entry name" value="Pus10-like_C"/>
</dbReference>
<dbReference type="NCBIfam" id="TIGR01213">
    <property type="entry name" value="pseudo_Pus10arc"/>
    <property type="match status" value="1"/>
</dbReference>
<keyword evidence="9" id="KW-1185">Reference proteome</keyword>
<dbReference type="SUPFAM" id="SSF55120">
    <property type="entry name" value="Pseudouridine synthase"/>
    <property type="match status" value="1"/>
</dbReference>
<dbReference type="KEGG" id="bana:BARAN1_1237"/>
<dbReference type="GO" id="GO:0031119">
    <property type="term" value="P:tRNA pseudouridine synthesis"/>
    <property type="evidence" value="ECO:0007669"/>
    <property type="project" value="TreeGrafter"/>
</dbReference>
<accession>A0A2X3L288</accession>
<comment type="similarity">
    <text evidence="1">Belongs to the pseudouridine synthase Pus10 family.</text>
</comment>
<dbReference type="AlphaFoldDB" id="A0A2X3L288"/>
<gene>
    <name evidence="8" type="primary">pus</name>
    <name evidence="8" type="ORF">BARAN1_1237</name>
</gene>
<dbReference type="EMBL" id="LS483254">
    <property type="protein sequence ID" value="SQD93259.1"/>
    <property type="molecule type" value="Genomic_DNA"/>
</dbReference>
<dbReference type="Proteomes" id="UP000249818">
    <property type="component" value="Chromosome BARAN1"/>
</dbReference>
<feature type="domain" description="Pus10 THUMP" evidence="7">
    <location>
        <begin position="70"/>
        <end position="149"/>
    </location>
</feature>
<evidence type="ECO:0000256" key="1">
    <source>
        <dbReference type="ARBA" id="ARBA00009652"/>
    </source>
</evidence>
<evidence type="ECO:0000313" key="8">
    <source>
        <dbReference type="EMBL" id="SQD93259.1"/>
    </source>
</evidence>
<protein>
    <recommendedName>
        <fullName evidence="2">tRNA pseudouridine(55) synthase</fullName>
        <ecNumber evidence="2">5.4.99.25</ecNumber>
    </recommendedName>
</protein>
<evidence type="ECO:0000259" key="7">
    <source>
        <dbReference type="Pfam" id="PF22023"/>
    </source>
</evidence>
<sequence length="405" mass="44036">MDPLELAASLASAGPICDRCLGRRFAGLGSGVPNAERGRILRAAAGGGASVPEGRCWVCQGLWPTLAARAREAAELVRDREFATFLFGVRLSPRHEAVEEFLAERFPSPWAEPFRRDVNRELGKAFERELAGREATVDFARPDVQFTVDLDTGAIALTVAPAFFYGRYRKLARGIPQTHWPCRSCRGRGCVSCGGTGKQYPTSVEELVLPAFLAASGGTGGHLHGAGREDIDARMLGRGRPFVIEVKEPTIRTLDLEAIAREVNAAAAGKVEVLDLRPGTADLVAQVKEERADKRYRARIELARPVDEEAFTRAVGALVGEIEQRTPERVRHRRADLVRRRRVLAATGRLLSPTEAEVEILCQGGLYVKELISGDGGATQPNLASLLSIPARVAELDVVEVRDGF</sequence>
<dbReference type="Gene3D" id="3.30.70.3190">
    <property type="match status" value="1"/>
</dbReference>
<dbReference type="InterPro" id="IPR005912">
    <property type="entry name" value="Pus10"/>
</dbReference>
<dbReference type="PANTHER" id="PTHR21568:SF0">
    <property type="entry name" value="TRNA PSEUDOURIDINE SYNTHASE PUS10"/>
    <property type="match status" value="1"/>
</dbReference>
<evidence type="ECO:0000313" key="9">
    <source>
        <dbReference type="Proteomes" id="UP000249818"/>
    </source>
</evidence>
<evidence type="ECO:0000259" key="6">
    <source>
        <dbReference type="Pfam" id="PF21238"/>
    </source>
</evidence>
<name>A0A2X3L288_9BACT</name>
<evidence type="ECO:0000256" key="2">
    <source>
        <dbReference type="ARBA" id="ARBA00012787"/>
    </source>
</evidence>